<evidence type="ECO:0000256" key="2">
    <source>
        <dbReference type="ARBA" id="ARBA00022679"/>
    </source>
</evidence>
<gene>
    <name evidence="10" type="ORF">IE077_002877</name>
</gene>
<dbReference type="Proteomes" id="UP000823046">
    <property type="component" value="Unassembled WGS sequence"/>
</dbReference>
<dbReference type="PROSITE" id="PS00108">
    <property type="entry name" value="PROTEIN_KINASE_ST"/>
    <property type="match status" value="1"/>
</dbReference>
<organism evidence="10 11">
    <name type="scientific">Cardiosporidium cionae</name>
    <dbReference type="NCBI Taxonomy" id="476202"/>
    <lineage>
        <taxon>Eukaryota</taxon>
        <taxon>Sar</taxon>
        <taxon>Alveolata</taxon>
        <taxon>Apicomplexa</taxon>
        <taxon>Aconoidasida</taxon>
        <taxon>Nephromycida</taxon>
        <taxon>Cardiosporidium</taxon>
    </lineage>
</organism>
<dbReference type="PROSITE" id="PS00107">
    <property type="entry name" value="PROTEIN_KINASE_ATP"/>
    <property type="match status" value="1"/>
</dbReference>
<keyword evidence="8" id="KW-0460">Magnesium</keyword>
<reference evidence="10 11" key="1">
    <citation type="journal article" date="2020" name="bioRxiv">
        <title>Metabolic contributions of an alphaproteobacterial endosymbiont in the apicomplexan Cardiosporidium cionae.</title>
        <authorList>
            <person name="Hunter E.S."/>
            <person name="Paight C.J."/>
            <person name="Lane C.E."/>
        </authorList>
    </citation>
    <scope>NUCLEOTIDE SEQUENCE [LARGE SCALE GENOMIC DNA]</scope>
    <source>
        <strain evidence="10">ESH_2018</strain>
    </source>
</reference>
<comment type="caution">
    <text evidence="10">The sequence shown here is derived from an EMBL/GenBank/DDBJ whole genome shotgun (WGS) entry which is preliminary data.</text>
</comment>
<comment type="activity regulation">
    <text evidence="8">Activated by threonine and tyrosine phosphorylation.</text>
</comment>
<dbReference type="PROSITE" id="PS50011">
    <property type="entry name" value="PROTEIN_KINASE_DOM"/>
    <property type="match status" value="1"/>
</dbReference>
<feature type="binding site" evidence="6">
    <location>
        <position position="79"/>
    </location>
    <ligand>
        <name>ATP</name>
        <dbReference type="ChEBI" id="CHEBI:30616"/>
    </ligand>
</feature>
<evidence type="ECO:0000256" key="7">
    <source>
        <dbReference type="RuleBase" id="RU000304"/>
    </source>
</evidence>
<dbReference type="Pfam" id="PF00069">
    <property type="entry name" value="Pkinase"/>
    <property type="match status" value="1"/>
</dbReference>
<evidence type="ECO:0000256" key="4">
    <source>
        <dbReference type="ARBA" id="ARBA00022777"/>
    </source>
</evidence>
<keyword evidence="11" id="KW-1185">Reference proteome</keyword>
<dbReference type="InterPro" id="IPR003527">
    <property type="entry name" value="MAP_kinase_CS"/>
</dbReference>
<keyword evidence="5 6" id="KW-0067">ATP-binding</keyword>
<comment type="cofactor">
    <cofactor evidence="8">
        <name>Mg(2+)</name>
        <dbReference type="ChEBI" id="CHEBI:18420"/>
    </cofactor>
</comment>
<dbReference type="PANTHER" id="PTHR24055">
    <property type="entry name" value="MITOGEN-ACTIVATED PROTEIN KINASE"/>
    <property type="match status" value="1"/>
</dbReference>
<dbReference type="InterPro" id="IPR017441">
    <property type="entry name" value="Protein_kinase_ATP_BS"/>
</dbReference>
<comment type="catalytic activity">
    <reaction evidence="8">
        <text>L-threonyl-[protein] + ATP = O-phospho-L-threonyl-[protein] + ADP + H(+)</text>
        <dbReference type="Rhea" id="RHEA:46608"/>
        <dbReference type="Rhea" id="RHEA-COMP:11060"/>
        <dbReference type="Rhea" id="RHEA-COMP:11605"/>
        <dbReference type="ChEBI" id="CHEBI:15378"/>
        <dbReference type="ChEBI" id="CHEBI:30013"/>
        <dbReference type="ChEBI" id="CHEBI:30616"/>
        <dbReference type="ChEBI" id="CHEBI:61977"/>
        <dbReference type="ChEBI" id="CHEBI:456216"/>
        <dbReference type="EC" id="2.7.11.24"/>
    </reaction>
</comment>
<dbReference type="Gene3D" id="3.30.200.20">
    <property type="entry name" value="Phosphorylase Kinase, domain 1"/>
    <property type="match status" value="1"/>
</dbReference>
<dbReference type="InterPro" id="IPR008271">
    <property type="entry name" value="Ser/Thr_kinase_AS"/>
</dbReference>
<protein>
    <recommendedName>
        <fullName evidence="8">Mitogen-activated protein kinase</fullName>
        <ecNumber evidence="8">2.7.11.24</ecNumber>
    </recommendedName>
</protein>
<dbReference type="SUPFAM" id="SSF56112">
    <property type="entry name" value="Protein kinase-like (PK-like)"/>
    <property type="match status" value="1"/>
</dbReference>
<dbReference type="EMBL" id="JADAQX010000317">
    <property type="protein sequence ID" value="KAF8820716.1"/>
    <property type="molecule type" value="Genomic_DNA"/>
</dbReference>
<evidence type="ECO:0000256" key="1">
    <source>
        <dbReference type="ARBA" id="ARBA00022527"/>
    </source>
</evidence>
<dbReference type="InterPro" id="IPR011009">
    <property type="entry name" value="Kinase-like_dom_sf"/>
</dbReference>
<evidence type="ECO:0000256" key="6">
    <source>
        <dbReference type="PROSITE-ProRule" id="PRU10141"/>
    </source>
</evidence>
<evidence type="ECO:0000256" key="5">
    <source>
        <dbReference type="ARBA" id="ARBA00022840"/>
    </source>
</evidence>
<evidence type="ECO:0000259" key="9">
    <source>
        <dbReference type="PROSITE" id="PS50011"/>
    </source>
</evidence>
<dbReference type="CDD" id="cd07834">
    <property type="entry name" value="STKc_MAPK"/>
    <property type="match status" value="1"/>
</dbReference>
<evidence type="ECO:0000313" key="11">
    <source>
        <dbReference type="Proteomes" id="UP000823046"/>
    </source>
</evidence>
<dbReference type="InterPro" id="IPR000719">
    <property type="entry name" value="Prot_kinase_dom"/>
</dbReference>
<feature type="domain" description="Protein kinase" evidence="9">
    <location>
        <begin position="49"/>
        <end position="392"/>
    </location>
</feature>
<keyword evidence="4 8" id="KW-0418">Kinase</keyword>
<dbReference type="PROSITE" id="PS01351">
    <property type="entry name" value="MAPK"/>
    <property type="match status" value="1"/>
</dbReference>
<keyword evidence="3 6" id="KW-0547">Nucleotide-binding</keyword>
<name>A0ABQ7J9M3_9APIC</name>
<proteinExistence type="inferred from homology"/>
<comment type="similarity">
    <text evidence="8">Belongs to the protein kinase superfamily. Ser/Thr protein kinase family. MAP kinase subfamily.</text>
</comment>
<evidence type="ECO:0000313" key="10">
    <source>
        <dbReference type="EMBL" id="KAF8820716.1"/>
    </source>
</evidence>
<evidence type="ECO:0000256" key="3">
    <source>
        <dbReference type="ARBA" id="ARBA00022741"/>
    </source>
</evidence>
<sequence>MMSTKDVIPVNTSRIGNGRRGEQETRVATIASSSRGKKPVNWEDVEPRYHFKKVIGTGSYGIVCEAYDTVLKKTVAIKKVQRIFDDLVDCKRVLREIAILNRLAHFNVVKLLDLVPPPDLRNFDELYEVLELADSDFKKLCKTGPQLSEMHVVQLLYNLLVGVKYVHSAGIFHRDLKPANCLVNQDCTVKICDFGLARTVKSTEDTLHSPITTDEETERWSMGNYGNLKRQLTGHVATRWYRAPELILLQESYTEAIDVWSIGCIFAELLGMQHGSENERGALFPGNSCFPLSPEQKKNDRGNENSVFTKGNLDQLNVIFDILGTPSEEDIDSMEKDDIRKYIRIFKTRRGKGLASRFPMASRTAIDLLEKMLVFNPRKRVTIANCLAHSLFKGIRKEEGENTAEMKIGLPFNDWKKMNEMELRLTFLKEIQKFHKDMKIPPLIQNPNKN</sequence>
<dbReference type="GO" id="GO:0016301">
    <property type="term" value="F:kinase activity"/>
    <property type="evidence" value="ECO:0007669"/>
    <property type="project" value="UniProtKB-KW"/>
</dbReference>
<evidence type="ECO:0000256" key="8">
    <source>
        <dbReference type="RuleBase" id="RU361165"/>
    </source>
</evidence>
<accession>A0ABQ7J9M3</accession>
<keyword evidence="2 8" id="KW-0808">Transferase</keyword>
<keyword evidence="1 7" id="KW-0723">Serine/threonine-protein kinase</keyword>
<dbReference type="SMART" id="SM00220">
    <property type="entry name" value="S_TKc"/>
    <property type="match status" value="1"/>
</dbReference>
<dbReference type="InterPro" id="IPR050117">
    <property type="entry name" value="MAPK"/>
</dbReference>
<dbReference type="EC" id="2.7.11.24" evidence="8"/>
<dbReference type="Gene3D" id="1.10.510.10">
    <property type="entry name" value="Transferase(Phosphotransferase) domain 1"/>
    <property type="match status" value="1"/>
</dbReference>